<dbReference type="InterPro" id="IPR058031">
    <property type="entry name" value="AAA_lid_NorR"/>
</dbReference>
<evidence type="ECO:0000256" key="4">
    <source>
        <dbReference type="ARBA" id="ARBA00023012"/>
    </source>
</evidence>
<dbReference type="InterPro" id="IPR003593">
    <property type="entry name" value="AAA+_ATPase"/>
</dbReference>
<dbReference type="InterPro" id="IPR001789">
    <property type="entry name" value="Sig_transdc_resp-reg_receiver"/>
</dbReference>
<evidence type="ECO:0000256" key="7">
    <source>
        <dbReference type="ARBA" id="ARBA00023163"/>
    </source>
</evidence>
<evidence type="ECO:0000256" key="6">
    <source>
        <dbReference type="ARBA" id="ARBA00023125"/>
    </source>
</evidence>
<evidence type="ECO:0000256" key="1">
    <source>
        <dbReference type="ARBA" id="ARBA00022553"/>
    </source>
</evidence>
<dbReference type="SUPFAM" id="SSF46689">
    <property type="entry name" value="Homeodomain-like"/>
    <property type="match status" value="1"/>
</dbReference>
<evidence type="ECO:0000256" key="2">
    <source>
        <dbReference type="ARBA" id="ARBA00022741"/>
    </source>
</evidence>
<dbReference type="Gene3D" id="1.10.8.60">
    <property type="match status" value="1"/>
</dbReference>
<evidence type="ECO:0000313" key="11">
    <source>
        <dbReference type="EMBL" id="SMC52888.1"/>
    </source>
</evidence>
<dbReference type="AlphaFoldDB" id="A0A1W1ZXV2"/>
<dbReference type="InterPro" id="IPR002078">
    <property type="entry name" value="Sigma_54_int"/>
</dbReference>
<dbReference type="GO" id="GO:0000160">
    <property type="term" value="P:phosphorelay signal transduction system"/>
    <property type="evidence" value="ECO:0007669"/>
    <property type="project" value="UniProtKB-KW"/>
</dbReference>
<proteinExistence type="predicted"/>
<protein>
    <submittedName>
        <fullName evidence="11">Two component, sigma54 specific, transcriptional regulator, Fis family</fullName>
    </submittedName>
</protein>
<accession>A0A1W1ZXV2</accession>
<evidence type="ECO:0000256" key="5">
    <source>
        <dbReference type="ARBA" id="ARBA00023015"/>
    </source>
</evidence>
<keyword evidence="3" id="KW-0067">ATP-binding</keyword>
<dbReference type="InterPro" id="IPR025943">
    <property type="entry name" value="Sigma_54_int_dom_ATP-bd_2"/>
</dbReference>
<reference evidence="11 12" key="1">
    <citation type="submission" date="2017-04" db="EMBL/GenBank/DDBJ databases">
        <authorList>
            <person name="Afonso C.L."/>
            <person name="Miller P.J."/>
            <person name="Scott M.A."/>
            <person name="Spackman E."/>
            <person name="Goraichik I."/>
            <person name="Dimitrov K.M."/>
            <person name="Suarez D.L."/>
            <person name="Swayne D.E."/>
        </authorList>
    </citation>
    <scope>NUCLEOTIDE SEQUENCE [LARGE SCALE GENOMIC DNA]</scope>
    <source>
        <strain evidence="11 12">DSM 3385</strain>
    </source>
</reference>
<evidence type="ECO:0000259" key="9">
    <source>
        <dbReference type="PROSITE" id="PS50045"/>
    </source>
</evidence>
<dbReference type="InterPro" id="IPR002197">
    <property type="entry name" value="HTH_Fis"/>
</dbReference>
<feature type="modified residue" description="4-aspartylphosphate" evidence="8">
    <location>
        <position position="52"/>
    </location>
</feature>
<keyword evidence="1 8" id="KW-0597">Phosphoprotein</keyword>
<gene>
    <name evidence="11" type="ORF">SAMN02746065_103249</name>
</gene>
<dbReference type="FunFam" id="3.40.50.300:FF:000006">
    <property type="entry name" value="DNA-binding transcriptional regulator NtrC"/>
    <property type="match status" value="1"/>
</dbReference>
<dbReference type="Pfam" id="PF00072">
    <property type="entry name" value="Response_reg"/>
    <property type="match status" value="1"/>
</dbReference>
<dbReference type="PANTHER" id="PTHR32071:SF113">
    <property type="entry name" value="ALGINATE BIOSYNTHESIS TRANSCRIPTIONAL REGULATORY PROTEIN ALGB"/>
    <property type="match status" value="1"/>
</dbReference>
<dbReference type="EMBL" id="FWXY01000003">
    <property type="protein sequence ID" value="SMC52888.1"/>
    <property type="molecule type" value="Genomic_DNA"/>
</dbReference>
<keyword evidence="6" id="KW-0238">DNA-binding</keyword>
<organism evidence="11 12">
    <name type="scientific">Desulfocicer vacuolatum DSM 3385</name>
    <dbReference type="NCBI Taxonomy" id="1121400"/>
    <lineage>
        <taxon>Bacteria</taxon>
        <taxon>Pseudomonadati</taxon>
        <taxon>Thermodesulfobacteriota</taxon>
        <taxon>Desulfobacteria</taxon>
        <taxon>Desulfobacterales</taxon>
        <taxon>Desulfobacteraceae</taxon>
        <taxon>Desulfocicer</taxon>
    </lineage>
</organism>
<keyword evidence="2" id="KW-0547">Nucleotide-binding</keyword>
<dbReference type="SUPFAM" id="SSF52540">
    <property type="entry name" value="P-loop containing nucleoside triphosphate hydrolases"/>
    <property type="match status" value="1"/>
</dbReference>
<dbReference type="GO" id="GO:0043565">
    <property type="term" value="F:sequence-specific DNA binding"/>
    <property type="evidence" value="ECO:0007669"/>
    <property type="project" value="InterPro"/>
</dbReference>
<evidence type="ECO:0000313" key="12">
    <source>
        <dbReference type="Proteomes" id="UP000192418"/>
    </source>
</evidence>
<dbReference type="Pfam" id="PF25601">
    <property type="entry name" value="AAA_lid_14"/>
    <property type="match status" value="1"/>
</dbReference>
<evidence type="ECO:0000256" key="8">
    <source>
        <dbReference type="PROSITE-ProRule" id="PRU00169"/>
    </source>
</evidence>
<feature type="domain" description="Response regulatory" evidence="10">
    <location>
        <begin position="3"/>
        <end position="117"/>
    </location>
</feature>
<dbReference type="FunFam" id="3.40.50.2300:FF:000018">
    <property type="entry name" value="DNA-binding transcriptional regulator NtrC"/>
    <property type="match status" value="1"/>
</dbReference>
<dbReference type="InterPro" id="IPR025944">
    <property type="entry name" value="Sigma_54_int_dom_CS"/>
</dbReference>
<dbReference type="PROSITE" id="PS50045">
    <property type="entry name" value="SIGMA54_INTERACT_4"/>
    <property type="match status" value="1"/>
</dbReference>
<dbReference type="STRING" id="1121400.SAMN02746065_103249"/>
<dbReference type="Gene3D" id="1.10.10.60">
    <property type="entry name" value="Homeodomain-like"/>
    <property type="match status" value="1"/>
</dbReference>
<dbReference type="PRINTS" id="PR01590">
    <property type="entry name" value="HTHFIS"/>
</dbReference>
<dbReference type="Gene3D" id="3.40.50.2300">
    <property type="match status" value="1"/>
</dbReference>
<dbReference type="PROSITE" id="PS50110">
    <property type="entry name" value="RESPONSE_REGULATORY"/>
    <property type="match status" value="1"/>
</dbReference>
<dbReference type="SUPFAM" id="SSF52172">
    <property type="entry name" value="CheY-like"/>
    <property type="match status" value="1"/>
</dbReference>
<dbReference type="Pfam" id="PF00158">
    <property type="entry name" value="Sigma54_activat"/>
    <property type="match status" value="1"/>
</dbReference>
<dbReference type="InterPro" id="IPR027417">
    <property type="entry name" value="P-loop_NTPase"/>
</dbReference>
<dbReference type="RefSeq" id="WP_084067214.1">
    <property type="nucleotide sequence ID" value="NZ_FWXY01000003.1"/>
</dbReference>
<dbReference type="PANTHER" id="PTHR32071">
    <property type="entry name" value="TRANSCRIPTIONAL REGULATORY PROTEIN"/>
    <property type="match status" value="1"/>
</dbReference>
<dbReference type="PROSITE" id="PS00688">
    <property type="entry name" value="SIGMA54_INTERACT_3"/>
    <property type="match status" value="1"/>
</dbReference>
<dbReference type="OrthoDB" id="9814761at2"/>
<feature type="domain" description="Sigma-54 factor interaction" evidence="9">
    <location>
        <begin position="141"/>
        <end position="371"/>
    </location>
</feature>
<name>A0A1W1ZXV2_9BACT</name>
<dbReference type="SMART" id="SM00448">
    <property type="entry name" value="REC"/>
    <property type="match status" value="1"/>
</dbReference>
<dbReference type="Pfam" id="PF02954">
    <property type="entry name" value="HTH_8"/>
    <property type="match status" value="1"/>
</dbReference>
<dbReference type="GO" id="GO:0005524">
    <property type="term" value="F:ATP binding"/>
    <property type="evidence" value="ECO:0007669"/>
    <property type="project" value="UniProtKB-KW"/>
</dbReference>
<dbReference type="GO" id="GO:0006355">
    <property type="term" value="P:regulation of DNA-templated transcription"/>
    <property type="evidence" value="ECO:0007669"/>
    <property type="project" value="InterPro"/>
</dbReference>
<keyword evidence="5" id="KW-0805">Transcription regulation</keyword>
<keyword evidence="4" id="KW-0902">Two-component regulatory system</keyword>
<dbReference type="Proteomes" id="UP000192418">
    <property type="component" value="Unassembled WGS sequence"/>
</dbReference>
<dbReference type="SMART" id="SM00382">
    <property type="entry name" value="AAA"/>
    <property type="match status" value="1"/>
</dbReference>
<dbReference type="InterPro" id="IPR011006">
    <property type="entry name" value="CheY-like_superfamily"/>
</dbReference>
<dbReference type="InterPro" id="IPR009057">
    <property type="entry name" value="Homeodomain-like_sf"/>
</dbReference>
<evidence type="ECO:0000256" key="3">
    <source>
        <dbReference type="ARBA" id="ARBA00022840"/>
    </source>
</evidence>
<evidence type="ECO:0000259" key="10">
    <source>
        <dbReference type="PROSITE" id="PS50110"/>
    </source>
</evidence>
<keyword evidence="12" id="KW-1185">Reference proteome</keyword>
<keyword evidence="7" id="KW-0804">Transcription</keyword>
<dbReference type="Gene3D" id="3.40.50.300">
    <property type="entry name" value="P-loop containing nucleotide triphosphate hydrolases"/>
    <property type="match status" value="1"/>
</dbReference>
<dbReference type="CDD" id="cd00009">
    <property type="entry name" value="AAA"/>
    <property type="match status" value="1"/>
</dbReference>
<sequence length="454" mass="51067">MKKILVVDDESIIRENLHRILTEEGYDVATEPSGQAGLDFINANDVDIVLLDLNLPDIHGLDVLKQAKTVDPDILVIIITGYASIESAVKALKMGAYDYIKKPFKADAIKLILRLAMETSQLKQQVGILKKTLNLPDKLDLVAQSPQMQAIVSQSREVARHESANVLITGESGCGKEVVAQTIHHASPRHDMPMVIINCAALPEHLLESELFGHEKGAFTDAVKKNKGLFEMAEGGTVFLDEIGEMPIQLQAKLLGVLERKQFRRIGGNRDIKTDVKIIAATNIDLKQAIAEKKFRQDLYYRLGVFPIHIPPLRKRPEDISALCVLFLEKFARKFHKQFTTIDHKTKARLLEYPWPGNVRELKNVFERICIMHNDDTLKLSHLPPEIDDAPMAPDAFVEIPEELYDLESVLEEVTIRMVHKALKKSNGNTTRAAQLLGIPRGTLRYKIDKLKIH</sequence>
<dbReference type="PROSITE" id="PS00676">
    <property type="entry name" value="SIGMA54_INTERACT_2"/>
    <property type="match status" value="1"/>
</dbReference>